<keyword evidence="2" id="KW-0436">Ligase</keyword>
<dbReference type="PANTHER" id="PTHR11777">
    <property type="entry name" value="ALANYL-TRNA SYNTHETASE"/>
    <property type="match status" value="1"/>
</dbReference>
<gene>
    <name evidence="2" type="ORF">NAPIS_ORF01963</name>
</gene>
<dbReference type="GO" id="GO:0006419">
    <property type="term" value="P:alanyl-tRNA aminoacylation"/>
    <property type="evidence" value="ECO:0007669"/>
    <property type="project" value="TreeGrafter"/>
</dbReference>
<dbReference type="SUPFAM" id="SSF55186">
    <property type="entry name" value="ThrRS/AlaRS common domain"/>
    <property type="match status" value="1"/>
</dbReference>
<dbReference type="InterPro" id="IPR018163">
    <property type="entry name" value="Thr/Ala-tRNA-synth_IIc_edit"/>
</dbReference>
<dbReference type="InterPro" id="IPR050058">
    <property type="entry name" value="Ala-tRNA_ligase"/>
</dbReference>
<dbReference type="Pfam" id="PF07973">
    <property type="entry name" value="tRNA_SAD"/>
    <property type="match status" value="1"/>
</dbReference>
<dbReference type="SMART" id="SM00863">
    <property type="entry name" value="tRNA_SAD"/>
    <property type="match status" value="1"/>
</dbReference>
<dbReference type="GO" id="GO:0005524">
    <property type="term" value="F:ATP binding"/>
    <property type="evidence" value="ECO:0007669"/>
    <property type="project" value="InterPro"/>
</dbReference>
<dbReference type="AlphaFoldDB" id="T0L7J8"/>
<dbReference type="PANTHER" id="PTHR11777:SF9">
    <property type="entry name" value="ALANINE--TRNA LIGASE, CYTOPLASMIC"/>
    <property type="match status" value="1"/>
</dbReference>
<proteinExistence type="predicted"/>
<dbReference type="Gene3D" id="3.30.980.10">
    <property type="entry name" value="Threonyl-trna Synthetase, Chain A, domain 2"/>
    <property type="match status" value="1"/>
</dbReference>
<dbReference type="Proteomes" id="UP000053780">
    <property type="component" value="Unassembled WGS sequence"/>
</dbReference>
<dbReference type="GO" id="GO:0004813">
    <property type="term" value="F:alanine-tRNA ligase activity"/>
    <property type="evidence" value="ECO:0007669"/>
    <property type="project" value="TreeGrafter"/>
</dbReference>
<dbReference type="OrthoDB" id="2423964at2759"/>
<keyword evidence="3" id="KW-1185">Reference proteome</keyword>
<dbReference type="VEuPathDB" id="MicrosporidiaDB:NAPIS_ORF01963"/>
<name>T0L7J8_9MICR</name>
<accession>T0L7J8</accession>
<feature type="domain" description="Threonyl/alanyl tRNA synthetase SAD" evidence="1">
    <location>
        <begin position="21"/>
        <end position="65"/>
    </location>
</feature>
<sequence>MKFSYDNIIKLNDIEEYPDIIRLICVEDSDIAELCGGTHVSNTGDLYKFKILSDSSISKGTRRVVGITGDEVKRIEEKVNMLQNKLKEGNSINIDKDLPLFDKQELTKLNDENKEIIKKKKLNNFKKNENNIDWILRVNTEMEYKNIKYEYKTIQEETLKEIWRNVLKLSKMVEICSEFVIFFLIDEYVHGFIKSKKNIKENIGEGTYIINGDVIQFSFKNKYNDAMNYFKFIKFE</sequence>
<evidence type="ECO:0000313" key="3">
    <source>
        <dbReference type="Proteomes" id="UP000053780"/>
    </source>
</evidence>
<dbReference type="HOGENOM" id="CLU_1175722_0_0_1"/>
<evidence type="ECO:0000259" key="1">
    <source>
        <dbReference type="SMART" id="SM00863"/>
    </source>
</evidence>
<keyword evidence="2" id="KW-0030">Aminoacyl-tRNA synthetase</keyword>
<dbReference type="InterPro" id="IPR012947">
    <property type="entry name" value="tRNA_SAD"/>
</dbReference>
<organism evidence="2 3">
    <name type="scientific">Vairimorpha apis BRL 01</name>
    <dbReference type="NCBI Taxonomy" id="1037528"/>
    <lineage>
        <taxon>Eukaryota</taxon>
        <taxon>Fungi</taxon>
        <taxon>Fungi incertae sedis</taxon>
        <taxon>Microsporidia</taxon>
        <taxon>Nosematidae</taxon>
        <taxon>Vairimorpha</taxon>
    </lineage>
</organism>
<reference evidence="2 3" key="1">
    <citation type="journal article" date="2013" name="BMC Genomics">
        <title>Genome sequencing and comparative genomics of honey bee microsporidia, Nosema apis reveal novel insights into host-parasite interactions.</title>
        <authorList>
            <person name="Chen Yp."/>
            <person name="Pettis J.S."/>
            <person name="Zhao Y."/>
            <person name="Liu X."/>
            <person name="Tallon L.J."/>
            <person name="Sadzewicz L.D."/>
            <person name="Li R."/>
            <person name="Zheng H."/>
            <person name="Huang S."/>
            <person name="Zhang X."/>
            <person name="Hamilton M.C."/>
            <person name="Pernal S.F."/>
            <person name="Melathopoulos A.P."/>
            <person name="Yan X."/>
            <person name="Evans J.D."/>
        </authorList>
    </citation>
    <scope>NUCLEOTIDE SEQUENCE [LARGE SCALE GENOMIC DNA]</scope>
    <source>
        <strain evidence="2 3">BRL 01</strain>
    </source>
</reference>
<dbReference type="GO" id="GO:0002161">
    <property type="term" value="F:aminoacyl-tRNA deacylase activity"/>
    <property type="evidence" value="ECO:0007669"/>
    <property type="project" value="TreeGrafter"/>
</dbReference>
<dbReference type="EMBL" id="KE647284">
    <property type="protein sequence ID" value="EQB60469.1"/>
    <property type="molecule type" value="Genomic_DNA"/>
</dbReference>
<protein>
    <submittedName>
        <fullName evidence="2">Alanyl-trna synthetase</fullName>
    </submittedName>
</protein>
<evidence type="ECO:0000313" key="2">
    <source>
        <dbReference type="EMBL" id="EQB60469.1"/>
    </source>
</evidence>